<accession>A0A511BL75</accession>
<dbReference type="InterPro" id="IPR000531">
    <property type="entry name" value="Beta-barrel_TonB"/>
</dbReference>
<comment type="caution">
    <text evidence="14">The sequence shown here is derived from an EMBL/GenBank/DDBJ whole genome shotgun (WGS) entry which is preliminary data.</text>
</comment>
<dbReference type="Pfam" id="PF00593">
    <property type="entry name" value="TonB_dep_Rec_b-barrel"/>
    <property type="match status" value="1"/>
</dbReference>
<evidence type="ECO:0000256" key="2">
    <source>
        <dbReference type="ARBA" id="ARBA00022448"/>
    </source>
</evidence>
<keyword evidence="7" id="KW-0408">Iron</keyword>
<evidence type="ECO:0000313" key="15">
    <source>
        <dbReference type="Proteomes" id="UP000321405"/>
    </source>
</evidence>
<dbReference type="GO" id="GO:0009279">
    <property type="term" value="C:cell outer membrane"/>
    <property type="evidence" value="ECO:0007669"/>
    <property type="project" value="UniProtKB-SubCell"/>
</dbReference>
<dbReference type="Gene3D" id="2.40.170.20">
    <property type="entry name" value="TonB-dependent receptor, beta-barrel domain"/>
    <property type="match status" value="1"/>
</dbReference>
<keyword evidence="4" id="KW-0410">Iron transport</keyword>
<keyword evidence="14" id="KW-0675">Receptor</keyword>
<evidence type="ECO:0000313" key="14">
    <source>
        <dbReference type="EMBL" id="GEL01101.1"/>
    </source>
</evidence>
<sequence>MKALARTTPGATFTSSDAFGLDLPANTFYVRGFTQLQLGATLDGIPLGSQGYPNQNGVSITQAMIQDDIAGMTLSQGAGALDIFSAQLLGGALTYTSSDPADRAGGRLSQTFGSSNAFRTYARADSGVLNATGSKFYASFARTENNLWKGEGYQRELQADAKFVQPIHEKATLTGFFGYGNFMQANYLPLTLNMWRRMGRDTTFLKPDYEKAKLWAYYAQYTSQVPPGYEGILSHDEAANYAWDGSQIQRSYLSSLSGRVDLTKKLRSDTVLYGNVNSAIYGGTNNFVTSPSYGVPYLRPDNTVSGVPMALQRNHADMRRVGFTQKLSWEAPHRNLVQTGLWYESNRWIYDVRLYEDTPSAAHSMMSGLRRGTGSTWFENSYNTNTFQFFLQDRWRILPGMTLLAGFKALTQTTHGGTKRDDTRILKAEGWNAYYRRPAKGALTASAAFLPHFSFDYHLDDRHELYWDIAENMRAYDYYSQASSGTAWGGLGNASQPAQQVFDANRKILKPERSWTYVVGYRYTDRYFTGTVDYYHTDYFNRLASITEGASANTRNAYLNVGRETMDGADVLASLRPVRALEITNSFSWNDARYQGTGINYGGRLYNLKGKRQVYYPSYMYKTGLSYDWRGTRLSFDANYISARPMTFMNDLFIPPYWVADLSVVHDFGRLGFVEHLTGNFGITNLLDTNYIGGIYGAASVRGDNNANLYVAAPRQFFGTLSARF</sequence>
<protein>
    <submittedName>
        <fullName evidence="14">TonB-dependent receptor</fullName>
    </submittedName>
</protein>
<evidence type="ECO:0000256" key="7">
    <source>
        <dbReference type="ARBA" id="ARBA00023004"/>
    </source>
</evidence>
<dbReference type="EMBL" id="BJVC01000001">
    <property type="protein sequence ID" value="GEL01101.1"/>
    <property type="molecule type" value="Genomic_DNA"/>
</dbReference>
<keyword evidence="2 12" id="KW-0813">Transport</keyword>
<evidence type="ECO:0000256" key="1">
    <source>
        <dbReference type="ARBA" id="ARBA00004571"/>
    </source>
</evidence>
<keyword evidence="3 12" id="KW-1134">Transmembrane beta strand</keyword>
<keyword evidence="8" id="KW-0406">Ion transport</keyword>
<evidence type="ECO:0000256" key="10">
    <source>
        <dbReference type="ARBA" id="ARBA00023136"/>
    </source>
</evidence>
<evidence type="ECO:0000256" key="3">
    <source>
        <dbReference type="ARBA" id="ARBA00022452"/>
    </source>
</evidence>
<comment type="subcellular location">
    <subcellularLocation>
        <location evidence="1 12">Cell outer membrane</location>
        <topology evidence="1 12">Multi-pass membrane protein</topology>
    </subcellularLocation>
</comment>
<keyword evidence="10 12" id="KW-0472">Membrane</keyword>
<evidence type="ECO:0000256" key="11">
    <source>
        <dbReference type="ARBA" id="ARBA00023237"/>
    </source>
</evidence>
<evidence type="ECO:0000256" key="12">
    <source>
        <dbReference type="PROSITE-ProRule" id="PRU01360"/>
    </source>
</evidence>
<dbReference type="GO" id="GO:0015344">
    <property type="term" value="F:siderophore uptake transmembrane transporter activity"/>
    <property type="evidence" value="ECO:0007669"/>
    <property type="project" value="TreeGrafter"/>
</dbReference>
<evidence type="ECO:0000256" key="8">
    <source>
        <dbReference type="ARBA" id="ARBA00023065"/>
    </source>
</evidence>
<evidence type="ECO:0000256" key="5">
    <source>
        <dbReference type="ARBA" id="ARBA00022692"/>
    </source>
</evidence>
<dbReference type="PANTHER" id="PTHR32552:SF89">
    <property type="entry name" value="CATECHOLATE SIDEROPHORE RECEPTOR FIU"/>
    <property type="match status" value="1"/>
</dbReference>
<dbReference type="InterPro" id="IPR036942">
    <property type="entry name" value="Beta-barrel_TonB_sf"/>
</dbReference>
<keyword evidence="11 12" id="KW-0998">Cell outer membrane</keyword>
<dbReference type="AlphaFoldDB" id="A0A511BL75"/>
<name>A0A511BL75_9PROT</name>
<dbReference type="SUPFAM" id="SSF56935">
    <property type="entry name" value="Porins"/>
    <property type="match status" value="1"/>
</dbReference>
<proteinExistence type="inferred from homology"/>
<evidence type="ECO:0000256" key="9">
    <source>
        <dbReference type="ARBA" id="ARBA00023077"/>
    </source>
</evidence>
<evidence type="ECO:0000256" key="4">
    <source>
        <dbReference type="ARBA" id="ARBA00022496"/>
    </source>
</evidence>
<dbReference type="PANTHER" id="PTHR32552">
    <property type="entry name" value="FERRICHROME IRON RECEPTOR-RELATED"/>
    <property type="match status" value="1"/>
</dbReference>
<feature type="domain" description="TonB-dependent receptor-like beta-barrel" evidence="13">
    <location>
        <begin position="221"/>
        <end position="686"/>
    </location>
</feature>
<keyword evidence="9" id="KW-0798">TonB box</keyword>
<dbReference type="PROSITE" id="PS52016">
    <property type="entry name" value="TONB_DEPENDENT_REC_3"/>
    <property type="match status" value="1"/>
</dbReference>
<gene>
    <name evidence="14" type="primary">fecA</name>
    <name evidence="14" type="ORF">SSA02_02640</name>
</gene>
<keyword evidence="15" id="KW-1185">Reference proteome</keyword>
<dbReference type="InterPro" id="IPR039426">
    <property type="entry name" value="TonB-dep_rcpt-like"/>
</dbReference>
<evidence type="ECO:0000259" key="13">
    <source>
        <dbReference type="Pfam" id="PF00593"/>
    </source>
</evidence>
<dbReference type="Proteomes" id="UP000321405">
    <property type="component" value="Unassembled WGS sequence"/>
</dbReference>
<comment type="similarity">
    <text evidence="12">Belongs to the TonB-dependent receptor family.</text>
</comment>
<keyword evidence="5 12" id="KW-0812">Transmembrane</keyword>
<keyword evidence="6" id="KW-0732">Signal</keyword>
<evidence type="ECO:0000256" key="6">
    <source>
        <dbReference type="ARBA" id="ARBA00022729"/>
    </source>
</evidence>
<organism evidence="14 15">
    <name type="scientific">Swaminathania salitolerans</name>
    <dbReference type="NCBI Taxonomy" id="182838"/>
    <lineage>
        <taxon>Bacteria</taxon>
        <taxon>Pseudomonadati</taxon>
        <taxon>Pseudomonadota</taxon>
        <taxon>Alphaproteobacteria</taxon>
        <taxon>Acetobacterales</taxon>
        <taxon>Acetobacteraceae</taxon>
        <taxon>Swaminathania</taxon>
    </lineage>
</organism>
<reference evidence="14 15" key="1">
    <citation type="submission" date="2019-07" db="EMBL/GenBank/DDBJ databases">
        <title>Whole genome shotgun sequence of Swaminathania salitolerans NBRC 104436.</title>
        <authorList>
            <person name="Hosoyama A."/>
            <person name="Uohara A."/>
            <person name="Ohji S."/>
            <person name="Ichikawa N."/>
        </authorList>
    </citation>
    <scope>NUCLEOTIDE SEQUENCE [LARGE SCALE GENOMIC DNA]</scope>
    <source>
        <strain evidence="14 15">NBRC 104436</strain>
    </source>
</reference>